<dbReference type="Gene3D" id="3.30.470.20">
    <property type="entry name" value="ATP-grasp fold, B domain"/>
    <property type="match status" value="1"/>
</dbReference>
<dbReference type="PANTHER" id="PTHR43585:SF2">
    <property type="entry name" value="ATP-GRASP ENZYME FSQD"/>
    <property type="match status" value="1"/>
</dbReference>
<evidence type="ECO:0000256" key="4">
    <source>
        <dbReference type="PROSITE-ProRule" id="PRU00409"/>
    </source>
</evidence>
<keyword evidence="1" id="KW-0436">Ligase</keyword>
<keyword evidence="3 4" id="KW-0067">ATP-binding</keyword>
<gene>
    <name evidence="6" type="ORF">SAMN04488579_1387</name>
</gene>
<evidence type="ECO:0000259" key="5">
    <source>
        <dbReference type="PROSITE" id="PS50975"/>
    </source>
</evidence>
<dbReference type="PANTHER" id="PTHR43585">
    <property type="entry name" value="FUMIPYRROLE BIOSYNTHESIS PROTEIN C"/>
    <property type="match status" value="1"/>
</dbReference>
<reference evidence="7" key="1">
    <citation type="submission" date="2016-10" db="EMBL/GenBank/DDBJ databases">
        <authorList>
            <person name="Varghese N."/>
            <person name="Submissions S."/>
        </authorList>
    </citation>
    <scope>NUCLEOTIDE SEQUENCE [LARGE SCALE GENOMIC DNA]</scope>
    <source>
        <strain evidence="7">VPI 5359</strain>
    </source>
</reference>
<dbReference type="GO" id="GO:0016874">
    <property type="term" value="F:ligase activity"/>
    <property type="evidence" value="ECO:0007669"/>
    <property type="project" value="UniProtKB-KW"/>
</dbReference>
<evidence type="ECO:0000256" key="3">
    <source>
        <dbReference type="ARBA" id="ARBA00022840"/>
    </source>
</evidence>
<sequence>MKQKIAIIGASAFQNPLILKAKEKGYETHVFAWKAGDVGERTADVFYDISITEKDKILEICGKEGISGICSIGSDLACIAVSYVAEKMGLTANSIQCSEISTNKYKMRQALLTGNDPIPGFMEGDESTLAEDVSLCYPLIVKPTDRSGSRGVTRVETPETLQPAIEAALQDSFEKKVMIEEYIGGQEYSVECVSWEGKHSFLALTQKWTTGSPHFIETGHCQPAEVSEECLEAIRVVVFHALDSLGIRYGASHSEIKVMDGDIRIIEIGGRMGGDCIGSHLVPVSTGVDFVGMVVDIACGQAPDFTLKRKPEPVAIRFIFGEEDRTQYAALKATRPQDILTTDFDNVPMGSEVVTDSSNRHGFYIYRGDWRI</sequence>
<dbReference type="PROSITE" id="PS50975">
    <property type="entry name" value="ATP_GRASP"/>
    <property type="match status" value="1"/>
</dbReference>
<dbReference type="RefSeq" id="WP_090247269.1">
    <property type="nucleotide sequence ID" value="NZ_FNOU01000038.1"/>
</dbReference>
<dbReference type="Gene3D" id="3.40.50.20">
    <property type="match status" value="1"/>
</dbReference>
<dbReference type="AlphaFoldDB" id="A0A1H3K2Q9"/>
<proteinExistence type="predicted"/>
<dbReference type="InterPro" id="IPR013815">
    <property type="entry name" value="ATP_grasp_subdomain_1"/>
</dbReference>
<dbReference type="EMBL" id="FNOU01000038">
    <property type="protein sequence ID" value="SDY46477.1"/>
    <property type="molecule type" value="Genomic_DNA"/>
</dbReference>
<evidence type="ECO:0000313" key="7">
    <source>
        <dbReference type="Proteomes" id="UP000199652"/>
    </source>
</evidence>
<dbReference type="SUPFAM" id="SSF56059">
    <property type="entry name" value="Glutathione synthetase ATP-binding domain-like"/>
    <property type="match status" value="1"/>
</dbReference>
<evidence type="ECO:0000256" key="1">
    <source>
        <dbReference type="ARBA" id="ARBA00022598"/>
    </source>
</evidence>
<dbReference type="OrthoDB" id="9813261at2"/>
<dbReference type="Gene3D" id="3.30.1490.20">
    <property type="entry name" value="ATP-grasp fold, A domain"/>
    <property type="match status" value="1"/>
</dbReference>
<dbReference type="GO" id="GO:0005524">
    <property type="term" value="F:ATP binding"/>
    <property type="evidence" value="ECO:0007669"/>
    <property type="project" value="UniProtKB-UniRule"/>
</dbReference>
<dbReference type="Proteomes" id="UP000199652">
    <property type="component" value="Unassembled WGS sequence"/>
</dbReference>
<evidence type="ECO:0000256" key="2">
    <source>
        <dbReference type="ARBA" id="ARBA00022741"/>
    </source>
</evidence>
<dbReference type="Pfam" id="PF13535">
    <property type="entry name" value="ATP-grasp_4"/>
    <property type="match status" value="1"/>
</dbReference>
<keyword evidence="7" id="KW-1185">Reference proteome</keyword>
<evidence type="ECO:0000313" key="6">
    <source>
        <dbReference type="EMBL" id="SDY46477.1"/>
    </source>
</evidence>
<organism evidence="6 7">
    <name type="scientific">Eubacterium barkeri</name>
    <name type="common">Clostridium barkeri</name>
    <dbReference type="NCBI Taxonomy" id="1528"/>
    <lineage>
        <taxon>Bacteria</taxon>
        <taxon>Bacillati</taxon>
        <taxon>Bacillota</taxon>
        <taxon>Clostridia</taxon>
        <taxon>Eubacteriales</taxon>
        <taxon>Eubacteriaceae</taxon>
        <taxon>Eubacterium</taxon>
    </lineage>
</organism>
<dbReference type="InterPro" id="IPR011761">
    <property type="entry name" value="ATP-grasp"/>
</dbReference>
<feature type="domain" description="ATP-grasp" evidence="5">
    <location>
        <begin position="108"/>
        <end position="299"/>
    </location>
</feature>
<dbReference type="STRING" id="1528.SAMN04488579_1387"/>
<protein>
    <submittedName>
        <fullName evidence="6">Biotin carboxylase</fullName>
    </submittedName>
</protein>
<dbReference type="GO" id="GO:0046872">
    <property type="term" value="F:metal ion binding"/>
    <property type="evidence" value="ECO:0007669"/>
    <property type="project" value="InterPro"/>
</dbReference>
<name>A0A1H3K2Q9_EUBBA</name>
<accession>A0A1H3K2Q9</accession>
<keyword evidence="2 4" id="KW-0547">Nucleotide-binding</keyword>
<dbReference type="InterPro" id="IPR052032">
    <property type="entry name" value="ATP-dep_AA_Ligase"/>
</dbReference>